<gene>
    <name evidence="6" type="ORF">S12H4_24525</name>
</gene>
<evidence type="ECO:0000256" key="1">
    <source>
        <dbReference type="ARBA" id="ARBA00001947"/>
    </source>
</evidence>
<comment type="cofactor">
    <cofactor evidence="1">
        <name>Zn(2+)</name>
        <dbReference type="ChEBI" id="CHEBI:29105"/>
    </cofactor>
</comment>
<protein>
    <recommendedName>
        <fullName evidence="7">Phosphate propanoyltransferase</fullName>
    </recommendedName>
</protein>
<proteinExistence type="predicted"/>
<sequence length="50" mass="5591">MVSVKVKGKRGLIFNNVMIRVKDNYKLCMHLDTDEGNAAGILEKDIGEII</sequence>
<dbReference type="AlphaFoldDB" id="X1TFL6"/>
<dbReference type="GO" id="GO:0016747">
    <property type="term" value="F:acyltransferase activity, transferring groups other than amino-acyl groups"/>
    <property type="evidence" value="ECO:0007669"/>
    <property type="project" value="InterPro"/>
</dbReference>
<comment type="caution">
    <text evidence="6">The sequence shown here is derived from an EMBL/GenBank/DDBJ whole genome shotgun (WGS) entry which is preliminary data.</text>
</comment>
<keyword evidence="3" id="KW-0479">Metal-binding</keyword>
<dbReference type="EMBL" id="BARW01013339">
    <property type="protein sequence ID" value="GAI78834.1"/>
    <property type="molecule type" value="Genomic_DNA"/>
</dbReference>
<name>X1TFL6_9ZZZZ</name>
<organism evidence="6">
    <name type="scientific">marine sediment metagenome</name>
    <dbReference type="NCBI Taxonomy" id="412755"/>
    <lineage>
        <taxon>unclassified sequences</taxon>
        <taxon>metagenomes</taxon>
        <taxon>ecological metagenomes</taxon>
    </lineage>
</organism>
<evidence type="ECO:0000256" key="4">
    <source>
        <dbReference type="ARBA" id="ARBA00022833"/>
    </source>
</evidence>
<evidence type="ECO:0000256" key="3">
    <source>
        <dbReference type="ARBA" id="ARBA00022723"/>
    </source>
</evidence>
<dbReference type="Pfam" id="PF06130">
    <property type="entry name" value="PTAC"/>
    <property type="match status" value="1"/>
</dbReference>
<reference evidence="6" key="1">
    <citation type="journal article" date="2014" name="Front. Microbiol.">
        <title>High frequency of phylogenetically diverse reductive dehalogenase-homologous genes in deep subseafloor sedimentary metagenomes.</title>
        <authorList>
            <person name="Kawai M."/>
            <person name="Futagami T."/>
            <person name="Toyoda A."/>
            <person name="Takaki Y."/>
            <person name="Nishi S."/>
            <person name="Hori S."/>
            <person name="Arai W."/>
            <person name="Tsubouchi T."/>
            <person name="Morono Y."/>
            <person name="Uchiyama I."/>
            <person name="Ito T."/>
            <person name="Fujiyama A."/>
            <person name="Inagaki F."/>
            <person name="Takami H."/>
        </authorList>
    </citation>
    <scope>NUCLEOTIDE SEQUENCE</scope>
    <source>
        <strain evidence="6">Expedition CK06-06</strain>
    </source>
</reference>
<dbReference type="PANTHER" id="PTHR39453">
    <property type="entry name" value="PHOSPHATE PROPANOYLTRANSFERASE"/>
    <property type="match status" value="1"/>
</dbReference>
<keyword evidence="4" id="KW-0862">Zinc</keyword>
<evidence type="ECO:0000256" key="5">
    <source>
        <dbReference type="ARBA" id="ARBA00023315"/>
    </source>
</evidence>
<dbReference type="GO" id="GO:0046872">
    <property type="term" value="F:metal ion binding"/>
    <property type="evidence" value="ECO:0007669"/>
    <property type="project" value="UniProtKB-KW"/>
</dbReference>
<keyword evidence="2" id="KW-0808">Transferase</keyword>
<dbReference type="InterPro" id="IPR008300">
    <property type="entry name" value="PTAC"/>
</dbReference>
<dbReference type="PANTHER" id="PTHR39453:SF1">
    <property type="entry name" value="PHOSPHATE PROPANOYLTRANSFERASE"/>
    <property type="match status" value="1"/>
</dbReference>
<evidence type="ECO:0008006" key="7">
    <source>
        <dbReference type="Google" id="ProtNLM"/>
    </source>
</evidence>
<evidence type="ECO:0000313" key="6">
    <source>
        <dbReference type="EMBL" id="GAI78834.1"/>
    </source>
</evidence>
<evidence type="ECO:0000256" key="2">
    <source>
        <dbReference type="ARBA" id="ARBA00022679"/>
    </source>
</evidence>
<keyword evidence="5" id="KW-0012">Acyltransferase</keyword>
<accession>X1TFL6</accession>